<organism evidence="2 3">
    <name type="scientific">Dactylosporangium sucinum</name>
    <dbReference type="NCBI Taxonomy" id="1424081"/>
    <lineage>
        <taxon>Bacteria</taxon>
        <taxon>Bacillati</taxon>
        <taxon>Actinomycetota</taxon>
        <taxon>Actinomycetes</taxon>
        <taxon>Micromonosporales</taxon>
        <taxon>Micromonosporaceae</taxon>
        <taxon>Dactylosporangium</taxon>
    </lineage>
</organism>
<comment type="caution">
    <text evidence="2">The sequence shown here is derived from an EMBL/GenBank/DDBJ whole genome shotgun (WGS) entry which is preliminary data.</text>
</comment>
<evidence type="ECO:0000313" key="2">
    <source>
        <dbReference type="EMBL" id="GGM38545.1"/>
    </source>
</evidence>
<dbReference type="AlphaFoldDB" id="A0A917TUP3"/>
<evidence type="ECO:0000313" key="3">
    <source>
        <dbReference type="Proteomes" id="UP000642070"/>
    </source>
</evidence>
<proteinExistence type="predicted"/>
<protein>
    <submittedName>
        <fullName evidence="2">Uncharacterized protein</fullName>
    </submittedName>
</protein>
<dbReference type="NCBIfam" id="NF038083">
    <property type="entry name" value="CU044_5270_fam"/>
    <property type="match status" value="1"/>
</dbReference>
<reference evidence="2" key="2">
    <citation type="submission" date="2020-09" db="EMBL/GenBank/DDBJ databases">
        <authorList>
            <person name="Sun Q."/>
            <person name="Ohkuma M."/>
        </authorList>
    </citation>
    <scope>NUCLEOTIDE SEQUENCE</scope>
    <source>
        <strain evidence="2">JCM 19831</strain>
    </source>
</reference>
<name>A0A917TUP3_9ACTN</name>
<evidence type="ECO:0000256" key="1">
    <source>
        <dbReference type="SAM" id="MobiDB-lite"/>
    </source>
</evidence>
<reference evidence="2" key="1">
    <citation type="journal article" date="2014" name="Int. J. Syst. Evol. Microbiol.">
        <title>Complete genome sequence of Corynebacterium casei LMG S-19264T (=DSM 44701T), isolated from a smear-ripened cheese.</title>
        <authorList>
            <consortium name="US DOE Joint Genome Institute (JGI-PGF)"/>
            <person name="Walter F."/>
            <person name="Albersmeier A."/>
            <person name="Kalinowski J."/>
            <person name="Ruckert C."/>
        </authorList>
    </citation>
    <scope>NUCLEOTIDE SEQUENCE</scope>
    <source>
        <strain evidence="2">JCM 19831</strain>
    </source>
</reference>
<dbReference type="InterPro" id="IPR047789">
    <property type="entry name" value="CU044_5270-like"/>
</dbReference>
<keyword evidence="3" id="KW-1185">Reference proteome</keyword>
<gene>
    <name evidence="2" type="ORF">GCM10007977_045030</name>
</gene>
<dbReference type="PROSITE" id="PS51318">
    <property type="entry name" value="TAT"/>
    <property type="match status" value="1"/>
</dbReference>
<accession>A0A917TUP3</accession>
<dbReference type="Proteomes" id="UP000642070">
    <property type="component" value="Unassembled WGS sequence"/>
</dbReference>
<feature type="region of interest" description="Disordered" evidence="1">
    <location>
        <begin position="182"/>
        <end position="203"/>
    </location>
</feature>
<sequence>MPARRRAMRLVESVRAQLAPADPARELPEYREPHRAPARPWVSRRTVLVAAAAVVCGAAALSLLPGDAPVPAYAITPPMLATTGGGDNAAARAVLDEIVDNVRRLPGDTTASSVNHVRMRSWGLSFTASEDTNWSAIVPFETRNWLAADGSGRTDIAWLPPERTWPDPLPAEHRAELPTGTSIERQGAGGHRPAVAGPPATDPARLGEQIYAVQPEQNGPKSVVRGIADVCRDWYLPPAVRIAALRLLAGLPELVLAGETVDRGGRAGVAFAVEQGGQRDLLVVDRRTGVVLSHELVYTRDPGRLGYLTYPAVATYVLFLESELVAAVPGA</sequence>
<dbReference type="EMBL" id="BMPI01000021">
    <property type="protein sequence ID" value="GGM38545.1"/>
    <property type="molecule type" value="Genomic_DNA"/>
</dbReference>
<dbReference type="InterPro" id="IPR006311">
    <property type="entry name" value="TAT_signal"/>
</dbReference>